<dbReference type="PATRIC" id="fig|235272.12.peg.4882"/>
<protein>
    <submittedName>
        <fullName evidence="1">ABC transporter, periplasmic substrate-binding protein</fullName>
    </submittedName>
</protein>
<gene>
    <name evidence="1" type="ORF">ALO71_03591</name>
</gene>
<sequence>MSSRPANSCRTPSAKCADFSFAHGLLGEGARDANAVGMSFANGVMLGDKGNLKLHFDPSYVQMAVDGKL</sequence>
<dbReference type="AlphaFoldDB" id="A0A0P9P7S0"/>
<dbReference type="EMBL" id="LJQG01000308">
    <property type="protein sequence ID" value="KPX13598.1"/>
    <property type="molecule type" value="Genomic_DNA"/>
</dbReference>
<proteinExistence type="predicted"/>
<reference evidence="1 2" key="1">
    <citation type="submission" date="2015-09" db="EMBL/GenBank/DDBJ databases">
        <title>Genome announcement of multiple Pseudomonas syringae strains.</title>
        <authorList>
            <person name="Thakur S."/>
            <person name="Wang P.W."/>
            <person name="Gong Y."/>
            <person name="Weir B.S."/>
            <person name="Guttman D.S."/>
        </authorList>
    </citation>
    <scope>NUCLEOTIDE SEQUENCE [LARGE SCALE GENOMIC DNA]</scope>
    <source>
        <strain evidence="1 2">ICMP9150</strain>
    </source>
</reference>
<name>A0A0P9P7S0_PSEA0</name>
<evidence type="ECO:0000313" key="2">
    <source>
        <dbReference type="Proteomes" id="UP000050346"/>
    </source>
</evidence>
<accession>A0A0P9P7S0</accession>
<comment type="caution">
    <text evidence="1">The sequence shown here is derived from an EMBL/GenBank/DDBJ whole genome shotgun (WGS) entry which is preliminary data.</text>
</comment>
<dbReference type="Proteomes" id="UP000050346">
    <property type="component" value="Unassembled WGS sequence"/>
</dbReference>
<evidence type="ECO:0000313" key="1">
    <source>
        <dbReference type="EMBL" id="KPX13598.1"/>
    </source>
</evidence>
<organism evidence="1 2">
    <name type="scientific">Pseudomonas amygdali pv. dendropanacis</name>
    <dbReference type="NCBI Taxonomy" id="235272"/>
    <lineage>
        <taxon>Bacteria</taxon>
        <taxon>Pseudomonadati</taxon>
        <taxon>Pseudomonadota</taxon>
        <taxon>Gammaproteobacteria</taxon>
        <taxon>Pseudomonadales</taxon>
        <taxon>Pseudomonadaceae</taxon>
        <taxon>Pseudomonas</taxon>
        <taxon>Pseudomonas amygdali</taxon>
    </lineage>
</organism>